<organism evidence="1 2">
    <name type="scientific">Ditylenchus destructor</name>
    <dbReference type="NCBI Taxonomy" id="166010"/>
    <lineage>
        <taxon>Eukaryota</taxon>
        <taxon>Metazoa</taxon>
        <taxon>Ecdysozoa</taxon>
        <taxon>Nematoda</taxon>
        <taxon>Chromadorea</taxon>
        <taxon>Rhabditida</taxon>
        <taxon>Tylenchina</taxon>
        <taxon>Tylenchomorpha</taxon>
        <taxon>Sphaerularioidea</taxon>
        <taxon>Anguinidae</taxon>
        <taxon>Anguininae</taxon>
        <taxon>Ditylenchus</taxon>
    </lineage>
</organism>
<proteinExistence type="predicted"/>
<keyword evidence="2" id="KW-1185">Reference proteome</keyword>
<dbReference type="EMBL" id="JAKKPZ010000382">
    <property type="protein sequence ID" value="KAI1695681.1"/>
    <property type="molecule type" value="Genomic_DNA"/>
</dbReference>
<comment type="caution">
    <text evidence="1">The sequence shown here is derived from an EMBL/GenBank/DDBJ whole genome shotgun (WGS) entry which is preliminary data.</text>
</comment>
<protein>
    <submittedName>
        <fullName evidence="1">Uncharacterized protein</fullName>
    </submittedName>
</protein>
<dbReference type="Proteomes" id="UP001201812">
    <property type="component" value="Unassembled WGS sequence"/>
</dbReference>
<reference evidence="1" key="1">
    <citation type="submission" date="2022-01" db="EMBL/GenBank/DDBJ databases">
        <title>Genome Sequence Resource for Two Populations of Ditylenchus destructor, the Migratory Endoparasitic Phytonematode.</title>
        <authorList>
            <person name="Zhang H."/>
            <person name="Lin R."/>
            <person name="Xie B."/>
        </authorList>
    </citation>
    <scope>NUCLEOTIDE SEQUENCE</scope>
    <source>
        <strain evidence="1">BazhouSP</strain>
    </source>
</reference>
<evidence type="ECO:0000313" key="2">
    <source>
        <dbReference type="Proteomes" id="UP001201812"/>
    </source>
</evidence>
<evidence type="ECO:0000313" key="1">
    <source>
        <dbReference type="EMBL" id="KAI1695681.1"/>
    </source>
</evidence>
<name>A0AAD4MIY9_9BILA</name>
<gene>
    <name evidence="1" type="ORF">DdX_19454</name>
</gene>
<dbReference type="AlphaFoldDB" id="A0AAD4MIY9"/>
<sequence>MPPVALSGEPRGLDHSSGFSFTDLTPDFGSGLHFESRTIFVVNNVLELSIWHILANTSLPINFFEDKLYRLTLQTRVNPDKLAAVRKKDDKEGEYWLLPSEDDIRPYGGTQKIWSRLFGVGTFGV</sequence>
<accession>A0AAD4MIY9</accession>